<dbReference type="Pfam" id="PF13298">
    <property type="entry name" value="LigD_N"/>
    <property type="match status" value="1"/>
</dbReference>
<proteinExistence type="predicted"/>
<accession>A0A7Y0RC70</accession>
<dbReference type="Proteomes" id="UP000567186">
    <property type="component" value="Unassembled WGS sequence"/>
</dbReference>
<comment type="caution">
    <text evidence="3">The sequence shown here is derived from an EMBL/GenBank/DDBJ whole genome shotgun (WGS) entry which is preliminary data.</text>
</comment>
<dbReference type="GO" id="GO:0016874">
    <property type="term" value="F:ligase activity"/>
    <property type="evidence" value="ECO:0007669"/>
    <property type="project" value="UniProtKB-KW"/>
</dbReference>
<evidence type="ECO:0000313" key="3">
    <source>
        <dbReference type="EMBL" id="NMT63538.1"/>
    </source>
</evidence>
<dbReference type="InterPro" id="IPR014144">
    <property type="entry name" value="LigD_PE_domain"/>
</dbReference>
<evidence type="ECO:0000259" key="2">
    <source>
        <dbReference type="Pfam" id="PF13298"/>
    </source>
</evidence>
<name>A0A7Y0RC70_9GAMM</name>
<keyword evidence="3" id="KW-0436">Ligase</keyword>
<protein>
    <submittedName>
        <fullName evidence="3">DNA ligase</fullName>
    </submittedName>
</protein>
<evidence type="ECO:0000313" key="4">
    <source>
        <dbReference type="Proteomes" id="UP000567186"/>
    </source>
</evidence>
<dbReference type="NCBIfam" id="TIGR02777">
    <property type="entry name" value="LigD_PE_dom"/>
    <property type="match status" value="1"/>
</dbReference>
<keyword evidence="4" id="KW-1185">Reference proteome</keyword>
<dbReference type="EMBL" id="JABCKY010000001">
    <property type="protein sequence ID" value="NMT63538.1"/>
    <property type="molecule type" value="Genomic_DNA"/>
</dbReference>
<organism evidence="3 4">
    <name type="scientific">Marinobacter orientalis</name>
    <dbReference type="NCBI Taxonomy" id="1928859"/>
    <lineage>
        <taxon>Bacteria</taxon>
        <taxon>Pseudomonadati</taxon>
        <taxon>Pseudomonadota</taxon>
        <taxon>Gammaproteobacteria</taxon>
        <taxon>Pseudomonadales</taxon>
        <taxon>Marinobacteraceae</taxon>
        <taxon>Marinobacter</taxon>
    </lineage>
</organism>
<dbReference type="PANTHER" id="PTHR39465">
    <property type="entry name" value="DNA LIGASE D, 3'-PHOSPHOESTERASE DOMAIN"/>
    <property type="match status" value="1"/>
</dbReference>
<dbReference type="OrthoDB" id="9802472at2"/>
<dbReference type="PANTHER" id="PTHR39465:SF1">
    <property type="entry name" value="DNA LIGASE D 3'-PHOSPHOESTERASE DOMAIN-CONTAINING PROTEIN"/>
    <property type="match status" value="1"/>
</dbReference>
<evidence type="ECO:0000256" key="1">
    <source>
        <dbReference type="SAM" id="MobiDB-lite"/>
    </source>
</evidence>
<sequence length="186" mass="21004">MAFLHRSLTSSKAEALMSKQDHGTRRAFVIQKHDASQLHYDFRLEIDGVLKSWAVPKGPSTDPSEKRLAVEVEDHRLDYADFEGVIPEGEYGAGTVMVWDNGNYENLREDGMASCHQDGMIEVWLEGNKLQGGYALKRFRGGKKPQWLLIKMQDDAADARRNPVSTEPDSVKTGRNLKTIRQEEGE</sequence>
<feature type="domain" description="DNA ligase D 3'-phosphoesterase" evidence="2">
    <location>
        <begin position="31"/>
        <end position="138"/>
    </location>
</feature>
<feature type="region of interest" description="Disordered" evidence="1">
    <location>
        <begin position="154"/>
        <end position="186"/>
    </location>
</feature>
<dbReference type="AlphaFoldDB" id="A0A7Y0RC70"/>
<reference evidence="3 4" key="1">
    <citation type="submission" date="2020-04" db="EMBL/GenBank/DDBJ databases">
        <title>Marinobacter oceani sp. nov., isolated from marine solar saltern.</title>
        <authorList>
            <person name="Chen X.-Y."/>
        </authorList>
    </citation>
    <scope>NUCLEOTIDE SEQUENCE [LARGE SCALE GENOMIC DNA]</scope>
    <source>
        <strain evidence="3 4">W62</strain>
    </source>
</reference>
<gene>
    <name evidence="3" type="ORF">HIU99_07985</name>
</gene>